<evidence type="ECO:0000313" key="3">
    <source>
        <dbReference type="Proteomes" id="UP000006727"/>
    </source>
</evidence>
<proteinExistence type="predicted"/>
<name>A0A2K1KMF9_PHYPA</name>
<evidence type="ECO:0000313" key="1">
    <source>
        <dbReference type="EMBL" id="PNR54956.1"/>
    </source>
</evidence>
<reference evidence="1 3" key="2">
    <citation type="journal article" date="2018" name="Plant J.">
        <title>The Physcomitrella patens chromosome-scale assembly reveals moss genome structure and evolution.</title>
        <authorList>
            <person name="Lang D."/>
            <person name="Ullrich K.K."/>
            <person name="Murat F."/>
            <person name="Fuchs J."/>
            <person name="Jenkins J."/>
            <person name="Haas F.B."/>
            <person name="Piednoel M."/>
            <person name="Gundlach H."/>
            <person name="Van Bel M."/>
            <person name="Meyberg R."/>
            <person name="Vives C."/>
            <person name="Morata J."/>
            <person name="Symeonidi A."/>
            <person name="Hiss M."/>
            <person name="Muchero W."/>
            <person name="Kamisugi Y."/>
            <person name="Saleh O."/>
            <person name="Blanc G."/>
            <person name="Decker E.L."/>
            <person name="van Gessel N."/>
            <person name="Grimwood J."/>
            <person name="Hayes R.D."/>
            <person name="Graham S.W."/>
            <person name="Gunter L.E."/>
            <person name="McDaniel S.F."/>
            <person name="Hoernstein S.N.W."/>
            <person name="Larsson A."/>
            <person name="Li F.W."/>
            <person name="Perroud P.F."/>
            <person name="Phillips J."/>
            <person name="Ranjan P."/>
            <person name="Rokshar D.S."/>
            <person name="Rothfels C.J."/>
            <person name="Schneider L."/>
            <person name="Shu S."/>
            <person name="Stevenson D.W."/>
            <person name="Thummler F."/>
            <person name="Tillich M."/>
            <person name="Villarreal Aguilar J.C."/>
            <person name="Widiez T."/>
            <person name="Wong G.K."/>
            <person name="Wymore A."/>
            <person name="Zhang Y."/>
            <person name="Zimmer A.D."/>
            <person name="Quatrano R.S."/>
            <person name="Mayer K.F.X."/>
            <person name="Goodstein D."/>
            <person name="Casacuberta J.M."/>
            <person name="Vandepoele K."/>
            <person name="Reski R."/>
            <person name="Cuming A.C."/>
            <person name="Tuskan G.A."/>
            <person name="Maumus F."/>
            <person name="Salse J."/>
            <person name="Schmutz J."/>
            <person name="Rensing S.A."/>
        </authorList>
    </citation>
    <scope>NUCLEOTIDE SEQUENCE [LARGE SCALE GENOMIC DNA]</scope>
    <source>
        <strain evidence="2 3">cv. Gransden 2004</strain>
    </source>
</reference>
<dbReference type="InParanoid" id="A0A2K1KMF9"/>
<dbReference type="EMBL" id="ABEU02000004">
    <property type="protein sequence ID" value="PNR54956.1"/>
    <property type="molecule type" value="Genomic_DNA"/>
</dbReference>
<dbReference type="AlphaFoldDB" id="A0A2K1KMF9"/>
<organism evidence="1">
    <name type="scientific">Physcomitrium patens</name>
    <name type="common">Spreading-leaved earth moss</name>
    <name type="synonym">Physcomitrella patens</name>
    <dbReference type="NCBI Taxonomy" id="3218"/>
    <lineage>
        <taxon>Eukaryota</taxon>
        <taxon>Viridiplantae</taxon>
        <taxon>Streptophyta</taxon>
        <taxon>Embryophyta</taxon>
        <taxon>Bryophyta</taxon>
        <taxon>Bryophytina</taxon>
        <taxon>Bryopsida</taxon>
        <taxon>Funariidae</taxon>
        <taxon>Funariales</taxon>
        <taxon>Funariaceae</taxon>
        <taxon>Physcomitrium</taxon>
    </lineage>
</organism>
<dbReference type="Gramene" id="Pp3c4_6570V3.1">
    <property type="protein sequence ID" value="Pp3c4_6570V3.1"/>
    <property type="gene ID" value="Pp3c4_6570"/>
</dbReference>
<evidence type="ECO:0000313" key="2">
    <source>
        <dbReference type="EnsemblPlants" id="Pp3c4_6570V3.1"/>
    </source>
</evidence>
<keyword evidence="3" id="KW-1185">Reference proteome</keyword>
<reference evidence="2" key="3">
    <citation type="submission" date="2020-12" db="UniProtKB">
        <authorList>
            <consortium name="EnsemblPlants"/>
        </authorList>
    </citation>
    <scope>IDENTIFICATION</scope>
</reference>
<protein>
    <submittedName>
        <fullName evidence="1 2">Uncharacterized protein</fullName>
    </submittedName>
</protein>
<gene>
    <name evidence="1" type="ORF">PHYPA_005849</name>
</gene>
<reference evidence="1 3" key="1">
    <citation type="journal article" date="2008" name="Science">
        <title>The Physcomitrella genome reveals evolutionary insights into the conquest of land by plants.</title>
        <authorList>
            <person name="Rensing S."/>
            <person name="Lang D."/>
            <person name="Zimmer A."/>
            <person name="Terry A."/>
            <person name="Salamov A."/>
            <person name="Shapiro H."/>
            <person name="Nishiyama T."/>
            <person name="Perroud P.-F."/>
            <person name="Lindquist E."/>
            <person name="Kamisugi Y."/>
            <person name="Tanahashi T."/>
            <person name="Sakakibara K."/>
            <person name="Fujita T."/>
            <person name="Oishi K."/>
            <person name="Shin-I T."/>
            <person name="Kuroki Y."/>
            <person name="Toyoda A."/>
            <person name="Suzuki Y."/>
            <person name="Hashimoto A."/>
            <person name="Yamaguchi K."/>
            <person name="Sugano A."/>
            <person name="Kohara Y."/>
            <person name="Fujiyama A."/>
            <person name="Anterola A."/>
            <person name="Aoki S."/>
            <person name="Ashton N."/>
            <person name="Barbazuk W.B."/>
            <person name="Barker E."/>
            <person name="Bennetzen J."/>
            <person name="Bezanilla M."/>
            <person name="Blankenship R."/>
            <person name="Cho S.H."/>
            <person name="Dutcher S."/>
            <person name="Estelle M."/>
            <person name="Fawcett J.A."/>
            <person name="Gundlach H."/>
            <person name="Hanada K."/>
            <person name="Heyl A."/>
            <person name="Hicks K.A."/>
            <person name="Hugh J."/>
            <person name="Lohr M."/>
            <person name="Mayer K."/>
            <person name="Melkozernov A."/>
            <person name="Murata T."/>
            <person name="Nelson D."/>
            <person name="Pils B."/>
            <person name="Prigge M."/>
            <person name="Reiss B."/>
            <person name="Renner T."/>
            <person name="Rombauts S."/>
            <person name="Rushton P."/>
            <person name="Sanderfoot A."/>
            <person name="Schween G."/>
            <person name="Shiu S.-H."/>
            <person name="Stueber K."/>
            <person name="Theodoulou F.L."/>
            <person name="Tu H."/>
            <person name="Van de Peer Y."/>
            <person name="Verrier P.J."/>
            <person name="Waters E."/>
            <person name="Wood A."/>
            <person name="Yang L."/>
            <person name="Cove D."/>
            <person name="Cuming A."/>
            <person name="Hasebe M."/>
            <person name="Lucas S."/>
            <person name="Mishler D.B."/>
            <person name="Reski R."/>
            <person name="Grigoriev I."/>
            <person name="Quatrano R.S."/>
            <person name="Boore J.L."/>
        </authorList>
    </citation>
    <scope>NUCLEOTIDE SEQUENCE [LARGE SCALE GENOMIC DNA]</scope>
    <source>
        <strain evidence="2 3">cv. Gransden 2004</strain>
    </source>
</reference>
<dbReference type="EnsemblPlants" id="Pp3c4_6570V3.1">
    <property type="protein sequence ID" value="Pp3c4_6570V3.1"/>
    <property type="gene ID" value="Pp3c4_6570"/>
</dbReference>
<accession>A0A2K1KMF9</accession>
<sequence length="68" mass="7729">MFKTSLLSVADKEIPALPANGLEAAKPRQNRRIFHNAANPCSQLICADELTQLQRYGQRKRSPLREYC</sequence>
<dbReference type="Proteomes" id="UP000006727">
    <property type="component" value="Chromosome 4"/>
</dbReference>